<dbReference type="AlphaFoldDB" id="A0A109LGW8"/>
<reference evidence="1 2" key="1">
    <citation type="submission" date="2015-05" db="EMBL/GenBank/DDBJ databases">
        <title>A genomic and transcriptomic approach to investigate the blue pigment phenotype in Pseudomonas fluorescens.</title>
        <authorList>
            <person name="Andreani N.A."/>
            <person name="Cardazzo B."/>
        </authorList>
    </citation>
    <scope>NUCLEOTIDE SEQUENCE [LARGE SCALE GENOMIC DNA]</scope>
    <source>
        <strain evidence="1 2">Ps_22</strain>
    </source>
</reference>
<accession>A0A109LGW8</accession>
<organism evidence="1 2">
    <name type="scientific">Pseudomonas fluorescens</name>
    <dbReference type="NCBI Taxonomy" id="294"/>
    <lineage>
        <taxon>Bacteria</taxon>
        <taxon>Pseudomonadati</taxon>
        <taxon>Pseudomonadota</taxon>
        <taxon>Gammaproteobacteria</taxon>
        <taxon>Pseudomonadales</taxon>
        <taxon>Pseudomonadaceae</taxon>
        <taxon>Pseudomonas</taxon>
    </lineage>
</organism>
<comment type="caution">
    <text evidence="1">The sequence shown here is derived from an EMBL/GenBank/DDBJ whole genome shotgun (WGS) entry which is preliminary data.</text>
</comment>
<protein>
    <submittedName>
        <fullName evidence="1">Uncharacterized protein</fullName>
    </submittedName>
</protein>
<name>A0A109LGW8_PSEFL</name>
<proteinExistence type="predicted"/>
<gene>
    <name evidence="1" type="ORF">PFLmoz3_02733</name>
</gene>
<sequence>MGTQGKLVLAGACVWLDHPFELRVVQALAAFDAADQATGLGALAGETHLAVLDVQLVEPGVGGQAVGQVIQQRGQGRLRPFTLAEVLRRATGVEQLLAQGVHLGDLGFLLLDSGVHAVEYPLAVVEPQQHRRDQQRAAQPRQAALQLLAGRPRTRA</sequence>
<dbReference type="EMBL" id="LCYA01000071">
    <property type="protein sequence ID" value="KWV87617.1"/>
    <property type="molecule type" value="Genomic_DNA"/>
</dbReference>
<dbReference type="Proteomes" id="UP000061348">
    <property type="component" value="Unassembled WGS sequence"/>
</dbReference>
<evidence type="ECO:0000313" key="1">
    <source>
        <dbReference type="EMBL" id="KWV87617.1"/>
    </source>
</evidence>
<evidence type="ECO:0000313" key="2">
    <source>
        <dbReference type="Proteomes" id="UP000061348"/>
    </source>
</evidence>